<dbReference type="InterPro" id="IPR047196">
    <property type="entry name" value="YidC_ALB_C"/>
</dbReference>
<dbReference type="InterPro" id="IPR019998">
    <property type="entry name" value="Membr_insert_YidC"/>
</dbReference>
<evidence type="ECO:0000259" key="16">
    <source>
        <dbReference type="Pfam" id="PF14849"/>
    </source>
</evidence>
<dbReference type="PANTHER" id="PTHR12428">
    <property type="entry name" value="OXA1"/>
    <property type="match status" value="1"/>
</dbReference>
<evidence type="ECO:0000256" key="6">
    <source>
        <dbReference type="ARBA" id="ARBA00022692"/>
    </source>
</evidence>
<dbReference type="CDD" id="cd19961">
    <property type="entry name" value="EcYidC-like_peri"/>
    <property type="match status" value="1"/>
</dbReference>
<dbReference type="Pfam" id="PF02096">
    <property type="entry name" value="60KD_IMP"/>
    <property type="match status" value="1"/>
</dbReference>
<evidence type="ECO:0000256" key="3">
    <source>
        <dbReference type="ARBA" id="ARBA00015325"/>
    </source>
</evidence>
<feature type="transmembrane region" description="Helical" evidence="14">
    <location>
        <begin position="7"/>
        <end position="26"/>
    </location>
</feature>
<comment type="similarity">
    <text evidence="2">Belongs to the OXA1/ALB3/YidC family. Type 1 subfamily.</text>
</comment>
<keyword evidence="5" id="KW-1003">Cell membrane</keyword>
<keyword evidence="9 14" id="KW-0472">Membrane</keyword>
<evidence type="ECO:0000256" key="8">
    <source>
        <dbReference type="ARBA" id="ARBA00022989"/>
    </source>
</evidence>
<proteinExistence type="inferred from homology"/>
<evidence type="ECO:0000256" key="11">
    <source>
        <dbReference type="ARBA" id="ARBA00033245"/>
    </source>
</evidence>
<feature type="domain" description="Membrane insertase YidC N-terminal" evidence="16">
    <location>
        <begin position="103"/>
        <end position="370"/>
    </location>
</feature>
<evidence type="ECO:0000256" key="13">
    <source>
        <dbReference type="SAM" id="MobiDB-lite"/>
    </source>
</evidence>
<feature type="transmembrane region" description="Helical" evidence="14">
    <location>
        <begin position="452"/>
        <end position="473"/>
    </location>
</feature>
<feature type="transmembrane region" description="Helical" evidence="14">
    <location>
        <begin position="544"/>
        <end position="563"/>
    </location>
</feature>
<dbReference type="InterPro" id="IPR038221">
    <property type="entry name" value="YidC_periplasmic_sf"/>
</dbReference>
<dbReference type="PANTHER" id="PTHR12428:SF65">
    <property type="entry name" value="CYTOCHROME C OXIDASE ASSEMBLY PROTEIN COX18, MITOCHONDRIAL"/>
    <property type="match status" value="1"/>
</dbReference>
<dbReference type="InterPro" id="IPR001708">
    <property type="entry name" value="YidC/ALB3/OXA1/COX18"/>
</dbReference>
<dbReference type="NCBIfam" id="NF002359">
    <property type="entry name" value="PRK01318.2-6"/>
    <property type="match status" value="1"/>
</dbReference>
<dbReference type="NCBIfam" id="TIGR03593">
    <property type="entry name" value="yidC_nterm"/>
    <property type="match status" value="1"/>
</dbReference>
<dbReference type="AlphaFoldDB" id="A0A3B0QWI5"/>
<feature type="compositionally biased region" description="Basic residues" evidence="13">
    <location>
        <begin position="604"/>
        <end position="614"/>
    </location>
</feature>
<dbReference type="PRINTS" id="PR00701">
    <property type="entry name" value="60KDINNERMP"/>
</dbReference>
<evidence type="ECO:0000256" key="10">
    <source>
        <dbReference type="ARBA" id="ARBA00023186"/>
    </source>
</evidence>
<feature type="domain" description="Membrane insertase YidC/Oxa/ALB C-terminal" evidence="15">
    <location>
        <begin position="383"/>
        <end position="586"/>
    </location>
</feature>
<dbReference type="Gene3D" id="2.70.98.90">
    <property type="match status" value="1"/>
</dbReference>
<dbReference type="NCBIfam" id="TIGR03592">
    <property type="entry name" value="yidC_oxa1_cterm"/>
    <property type="match status" value="1"/>
</dbReference>
<evidence type="ECO:0000259" key="15">
    <source>
        <dbReference type="Pfam" id="PF02096"/>
    </source>
</evidence>
<dbReference type="GO" id="GO:0015031">
    <property type="term" value="P:protein transport"/>
    <property type="evidence" value="ECO:0007669"/>
    <property type="project" value="UniProtKB-KW"/>
</dbReference>
<keyword evidence="4" id="KW-0813">Transport</keyword>
<feature type="transmembrane region" description="Helical" evidence="14">
    <location>
        <begin position="569"/>
        <end position="589"/>
    </location>
</feature>
<name>A0A3B0QWI5_9ZZZZ</name>
<evidence type="ECO:0000256" key="7">
    <source>
        <dbReference type="ARBA" id="ARBA00022927"/>
    </source>
</evidence>
<feature type="transmembrane region" description="Helical" evidence="14">
    <location>
        <begin position="380"/>
        <end position="403"/>
    </location>
</feature>
<dbReference type="GO" id="GO:0032977">
    <property type="term" value="F:membrane insertase activity"/>
    <property type="evidence" value="ECO:0007669"/>
    <property type="project" value="InterPro"/>
</dbReference>
<keyword evidence="8 14" id="KW-1133">Transmembrane helix</keyword>
<dbReference type="CDD" id="cd20070">
    <property type="entry name" value="5TM_YidC_Alb3"/>
    <property type="match status" value="1"/>
</dbReference>
<dbReference type="Pfam" id="PF14849">
    <property type="entry name" value="YidC_periplas"/>
    <property type="match status" value="1"/>
</dbReference>
<feature type="transmembrane region" description="Helical" evidence="14">
    <location>
        <begin position="505"/>
        <end position="523"/>
    </location>
</feature>
<reference evidence="17" key="1">
    <citation type="submission" date="2018-06" db="EMBL/GenBank/DDBJ databases">
        <authorList>
            <person name="Zhirakovskaya E."/>
        </authorList>
    </citation>
    <scope>NUCLEOTIDE SEQUENCE</scope>
</reference>
<protein>
    <recommendedName>
        <fullName evidence="3">Membrane protein insertase YidC</fullName>
    </recommendedName>
    <alternativeName>
        <fullName evidence="12">Foldase YidC</fullName>
    </alternativeName>
    <alternativeName>
        <fullName evidence="11">Membrane integrase YidC</fullName>
    </alternativeName>
</protein>
<dbReference type="NCBIfam" id="NF002356">
    <property type="entry name" value="PRK01318.2-3"/>
    <property type="match status" value="1"/>
</dbReference>
<evidence type="ECO:0000256" key="12">
    <source>
        <dbReference type="ARBA" id="ARBA00033342"/>
    </source>
</evidence>
<dbReference type="GO" id="GO:0005886">
    <property type="term" value="C:plasma membrane"/>
    <property type="evidence" value="ECO:0007669"/>
    <property type="project" value="UniProtKB-SubCell"/>
</dbReference>
<keyword evidence="6 14" id="KW-0812">Transmembrane</keyword>
<evidence type="ECO:0000256" key="2">
    <source>
        <dbReference type="ARBA" id="ARBA00010527"/>
    </source>
</evidence>
<keyword evidence="10" id="KW-0143">Chaperone</keyword>
<evidence type="ECO:0000256" key="1">
    <source>
        <dbReference type="ARBA" id="ARBA00004429"/>
    </source>
</evidence>
<dbReference type="InterPro" id="IPR028053">
    <property type="entry name" value="Membr_insert_YidC_N"/>
</dbReference>
<dbReference type="EMBL" id="UOEB01000161">
    <property type="protein sequence ID" value="VAV84531.1"/>
    <property type="molecule type" value="Genomic_DNA"/>
</dbReference>
<keyword evidence="7" id="KW-0653">Protein transport</keyword>
<feature type="region of interest" description="Disordered" evidence="13">
    <location>
        <begin position="601"/>
        <end position="635"/>
    </location>
</feature>
<evidence type="ECO:0000313" key="17">
    <source>
        <dbReference type="EMBL" id="VAV84531.1"/>
    </source>
</evidence>
<organism evidence="17">
    <name type="scientific">hydrothermal vent metagenome</name>
    <dbReference type="NCBI Taxonomy" id="652676"/>
    <lineage>
        <taxon>unclassified sequences</taxon>
        <taxon>metagenomes</taxon>
        <taxon>ecological metagenomes</taxon>
    </lineage>
</organism>
<dbReference type="InterPro" id="IPR028055">
    <property type="entry name" value="YidC/Oxa/ALB_C"/>
</dbReference>
<comment type="subcellular location">
    <subcellularLocation>
        <location evidence="1">Cell inner membrane</location>
        <topology evidence="1">Multi-pass membrane protein</topology>
    </subcellularLocation>
</comment>
<evidence type="ECO:0000256" key="14">
    <source>
        <dbReference type="SAM" id="Phobius"/>
    </source>
</evidence>
<gene>
    <name evidence="17" type="ORF">MNBD_BACTEROID02-1603</name>
</gene>
<dbReference type="GO" id="GO:0051205">
    <property type="term" value="P:protein insertion into membrane"/>
    <property type="evidence" value="ECO:0007669"/>
    <property type="project" value="TreeGrafter"/>
</dbReference>
<sequence>MEEKKLDLNSIIGFILIAGILVYMLYQNRPTPEEVEAQEKAKQEQVEADNKTDEVKDEFVATPAEFSAASVTDSVQLATLKNRIGAFAYSASLASAQDEFTILENDVLYIKVNNKGGYFSEVKLKQFVNYDSVPIYLIKDHNAIFNINFGTTDGRTLNTKDLYFQPSLTESGDNQILSMKLKVSETQYLEYRYELKPNDYMLGFSVKTQGLNTIINSSQDVRLDWKLKGLRHSKSITYENRYTRLTYQHENGEKISKLSQAGDDEEVEQDVSWLSYRQHFFSSILLSDKPFKTASLKTTNLAIDEEIDTVFTKSFAASIPLHLNGGELNESLSMYYGPTDGKILKQYDVGLEESIPYGWGLFGWINKHLFIPLFGFLSGFLPYGMAIIVMTILVRLVLSPVLYKSYLSQAKMKILKPEITELSKKYKDNPMKKQKETMALYSKAGASPMSGCLPALVQLPVFYALFMFFPTAFELRQKSFLWAEDLSSYDTIAELPFRIPIYGDHVSLFPILASIAIFFYMKMTTGQQAASQPTQEGMPDMGKMMKYMIYFSPIMMLFFFNNYASGLSLYYFISNLITIGIMLVIKNYILDEDKIHAQIQVNKQKPKKQGKFQRKMAEMMEKAEEQKKQQQKRKK</sequence>
<evidence type="ECO:0000256" key="9">
    <source>
        <dbReference type="ARBA" id="ARBA00023136"/>
    </source>
</evidence>
<evidence type="ECO:0000256" key="5">
    <source>
        <dbReference type="ARBA" id="ARBA00022475"/>
    </source>
</evidence>
<dbReference type="HAMAP" id="MF_01810">
    <property type="entry name" value="YidC_type1"/>
    <property type="match status" value="1"/>
</dbReference>
<accession>A0A3B0QWI5</accession>
<evidence type="ECO:0000256" key="4">
    <source>
        <dbReference type="ARBA" id="ARBA00022448"/>
    </source>
</evidence>
<feature type="compositionally biased region" description="Basic and acidic residues" evidence="13">
    <location>
        <begin position="615"/>
        <end position="628"/>
    </location>
</feature>